<evidence type="ECO:0000256" key="4">
    <source>
        <dbReference type="SAM" id="SignalP"/>
    </source>
</evidence>
<sequence length="832" mass="91418">MVKSNVFLSVLLLVVFLVNASIQFDRWTYLKYVNTPNTLVTGTGYSYSRLYIKTGNTMVFIIKNNVIQTTFETSNDFSNVVYYDILPDIGFSVSKGDVSYTITNPALSDEGIVAAYTPVFSKVAFKNANTIPGPEGSLVYGGDNMAAFIYNMPYYLSIWDRATQGVKSNSFEIPQTPTNLICDWNVTTQKCFVVCQGKFLTYQVQNLSPPDLILNLDTSDVVVRSKSAINSVQQIIYYCVEDSVSGSVFLEARSYLGDVLFKRILGSLSINIKCLDVKVDANEGQVFVLTAVGGLYSYDFMGNNPYAVLMGPSTVSLELISFASINYLALFYTNTISVYRYYGACKESCLGAGTCSYGVCTCNEAYKNSFCGDYPVIDTIAVELQENGTLVWTISGDFPAVEENKSMMVSIYSIFPTESMTGPYNSTTITIKPTYFIKDGILEVEINDKSSAYPNPSETLYPVASIDSYVQDGKIIYFIGENFANIYQYTFTIESTVFQAQRINNTFISIESVDFPPQATLGYNATTTIDTIQLQLRPFIDFHSDPSSDNGETIEISGYFFGESPYVYIDDKKIPVVNGEFVLPIGIYPTAILGNGLVNITFTLEYPEPTISNVVHVSDDLLKLTGSNFGNDPYAIGITLSGYTLDIQTLDHSTGELNIYLVQGVYKGLLTLEVKDQSASHIVNLKPVLESITPTKPTYDGQVITITGKYLKDAIITHKSNQVSTNLQCTQVSTEKVTCQIIEGTGSFNLTATSLRLEQSDTDLESNTLTSEYTIKPTPSPTPSSTPSTTPSTPSTSSSSSSSVEEPNSSNTLSINMINICILISFLLLMIN</sequence>
<feature type="compositionally biased region" description="Low complexity" evidence="3">
    <location>
        <begin position="785"/>
        <end position="803"/>
    </location>
</feature>
<accession>A0A8J4Q2D5</accession>
<organism evidence="6 7">
    <name type="scientific">Polysphondylium violaceum</name>
    <dbReference type="NCBI Taxonomy" id="133409"/>
    <lineage>
        <taxon>Eukaryota</taxon>
        <taxon>Amoebozoa</taxon>
        <taxon>Evosea</taxon>
        <taxon>Eumycetozoa</taxon>
        <taxon>Dictyostelia</taxon>
        <taxon>Dictyosteliales</taxon>
        <taxon>Dictyosteliaceae</taxon>
        <taxon>Polysphondylium</taxon>
    </lineage>
</organism>
<dbReference type="InterPro" id="IPR052014">
    <property type="entry name" value="Dictyostelium_Tiger"/>
</dbReference>
<evidence type="ECO:0000256" key="2">
    <source>
        <dbReference type="ARBA" id="ARBA00023180"/>
    </source>
</evidence>
<evidence type="ECO:0000313" key="6">
    <source>
        <dbReference type="EMBL" id="KAF2078683.1"/>
    </source>
</evidence>
<dbReference type="InterPro" id="IPR002909">
    <property type="entry name" value="IPT_dom"/>
</dbReference>
<evidence type="ECO:0000313" key="7">
    <source>
        <dbReference type="Proteomes" id="UP000695562"/>
    </source>
</evidence>
<dbReference type="EMBL" id="AJWJ01000001">
    <property type="protein sequence ID" value="KAF2078683.1"/>
    <property type="molecule type" value="Genomic_DNA"/>
</dbReference>
<proteinExistence type="predicted"/>
<dbReference type="Proteomes" id="UP000695562">
    <property type="component" value="Unassembled WGS sequence"/>
</dbReference>
<gene>
    <name evidence="6" type="ORF">CYY_000054</name>
</gene>
<evidence type="ECO:0000259" key="5">
    <source>
        <dbReference type="Pfam" id="PF01833"/>
    </source>
</evidence>
<protein>
    <recommendedName>
        <fullName evidence="5">IPT/TIG domain-containing protein</fullName>
    </recommendedName>
</protein>
<comment type="caution">
    <text evidence="6">The sequence shown here is derived from an EMBL/GenBank/DDBJ whole genome shotgun (WGS) entry which is preliminary data.</text>
</comment>
<keyword evidence="1 4" id="KW-0732">Signal</keyword>
<keyword evidence="2" id="KW-0325">Glycoprotein</keyword>
<reference evidence="6" key="1">
    <citation type="submission" date="2020-01" db="EMBL/GenBank/DDBJ databases">
        <title>Development of genomics and gene disruption for Polysphondylium violaceum indicates a role for the polyketide synthase stlB in stalk morphogenesis.</title>
        <authorList>
            <person name="Narita B."/>
            <person name="Kawabe Y."/>
            <person name="Kin K."/>
            <person name="Saito T."/>
            <person name="Gibbs R."/>
            <person name="Kuspa A."/>
            <person name="Muzny D."/>
            <person name="Queller D."/>
            <person name="Richards S."/>
            <person name="Strassman J."/>
            <person name="Sucgang R."/>
            <person name="Worley K."/>
            <person name="Schaap P."/>
        </authorList>
    </citation>
    <scope>NUCLEOTIDE SEQUENCE</scope>
    <source>
        <strain evidence="6">QSvi11</strain>
    </source>
</reference>
<dbReference type="PANTHER" id="PTHR31341">
    <property type="entry name" value="IPT/TIG DOMAIN-CONTAINING PROTEIN-RELATED-RELATED"/>
    <property type="match status" value="1"/>
</dbReference>
<feature type="region of interest" description="Disordered" evidence="3">
    <location>
        <begin position="761"/>
        <end position="809"/>
    </location>
</feature>
<dbReference type="PANTHER" id="PTHR31341:SF15">
    <property type="entry name" value="EGF-LIKE DOMAIN-CONTAINING PROTEIN"/>
    <property type="match status" value="1"/>
</dbReference>
<feature type="chain" id="PRO_5035144825" description="IPT/TIG domain-containing protein" evidence="4">
    <location>
        <begin position="21"/>
        <end position="832"/>
    </location>
</feature>
<evidence type="ECO:0000256" key="3">
    <source>
        <dbReference type="SAM" id="MobiDB-lite"/>
    </source>
</evidence>
<dbReference type="AlphaFoldDB" id="A0A8J4Q2D5"/>
<feature type="signal peptide" evidence="4">
    <location>
        <begin position="1"/>
        <end position="20"/>
    </location>
</feature>
<keyword evidence="7" id="KW-1185">Reference proteome</keyword>
<feature type="domain" description="IPT/TIG" evidence="5">
    <location>
        <begin position="687"/>
        <end position="751"/>
    </location>
</feature>
<name>A0A8J4Q2D5_9MYCE</name>
<evidence type="ECO:0000256" key="1">
    <source>
        <dbReference type="ARBA" id="ARBA00022729"/>
    </source>
</evidence>
<dbReference type="Pfam" id="PF01833">
    <property type="entry name" value="TIG"/>
    <property type="match status" value="1"/>
</dbReference>